<reference evidence="1" key="1">
    <citation type="submission" date="2021-01" db="EMBL/GenBank/DDBJ databases">
        <authorList>
            <person name="Corre E."/>
            <person name="Pelletier E."/>
            <person name="Niang G."/>
            <person name="Scheremetjew M."/>
            <person name="Finn R."/>
            <person name="Kale V."/>
            <person name="Holt S."/>
            <person name="Cochrane G."/>
            <person name="Meng A."/>
            <person name="Brown T."/>
            <person name="Cohen L."/>
        </authorList>
    </citation>
    <scope>NUCLEOTIDE SEQUENCE</scope>
    <source>
        <strain evidence="1">CCMP 769</strain>
    </source>
</reference>
<accession>A0A7S3EFB2</accession>
<dbReference type="AlphaFoldDB" id="A0A7S3EFB2"/>
<evidence type="ECO:0000313" key="1">
    <source>
        <dbReference type="EMBL" id="CAE0048746.1"/>
    </source>
</evidence>
<gene>
    <name evidence="1" type="ORF">RMAR00112_LOCUS16743</name>
</gene>
<protein>
    <submittedName>
        <fullName evidence="1">Uncharacterized protein</fullName>
    </submittedName>
</protein>
<organism evidence="1">
    <name type="scientific">Rhodosorus marinus</name>
    <dbReference type="NCBI Taxonomy" id="101924"/>
    <lineage>
        <taxon>Eukaryota</taxon>
        <taxon>Rhodophyta</taxon>
        <taxon>Stylonematophyceae</taxon>
        <taxon>Stylonematales</taxon>
        <taxon>Stylonemataceae</taxon>
        <taxon>Rhodosorus</taxon>
    </lineage>
</organism>
<name>A0A7S3EFB2_9RHOD</name>
<proteinExistence type="predicted"/>
<sequence>MVICVWHRARELFASPTSTSQVPVQISYKRMIKFTVDLDVTYRDGFLCPTLVFQAARGPLCVAKQMGELRSSSTTLNYFLKGIAGNQHSSHLFPQSRCYNLEKQDNGQPRGHDEETRFLLESLGSYLPRILSA</sequence>
<dbReference type="EMBL" id="HBHW01021816">
    <property type="protein sequence ID" value="CAE0048746.1"/>
    <property type="molecule type" value="Transcribed_RNA"/>
</dbReference>